<reference evidence="1 2" key="1">
    <citation type="submission" date="2022-05" db="EMBL/GenBank/DDBJ databases">
        <authorList>
            <consortium name="Genoscope - CEA"/>
            <person name="William W."/>
        </authorList>
    </citation>
    <scope>NUCLEOTIDE SEQUENCE [LARGE SCALE GENOMIC DNA]</scope>
</reference>
<sequence>MEKGQRRKRNFRKLFHGTVGRLKPRGMATLDMYSASKSVFIEKGCFLDNIIGLVTPIVKGDTLDSLSLFFKAYLKLFGKRSMSRGVEIEKTGTNVQNGGQGRRNVQTKPWISTI</sequence>
<comment type="caution">
    <text evidence="1">The sequence shown here is derived from an EMBL/GenBank/DDBJ whole genome shotgun (WGS) entry which is preliminary data.</text>
</comment>
<keyword evidence="2" id="KW-1185">Reference proteome</keyword>
<gene>
    <name evidence="1" type="ORF">PEVE_00013028</name>
</gene>
<organism evidence="1 2">
    <name type="scientific">Porites evermanni</name>
    <dbReference type="NCBI Taxonomy" id="104178"/>
    <lineage>
        <taxon>Eukaryota</taxon>
        <taxon>Metazoa</taxon>
        <taxon>Cnidaria</taxon>
        <taxon>Anthozoa</taxon>
        <taxon>Hexacorallia</taxon>
        <taxon>Scleractinia</taxon>
        <taxon>Fungiina</taxon>
        <taxon>Poritidae</taxon>
        <taxon>Porites</taxon>
    </lineage>
</organism>
<name>A0ABN8M079_9CNID</name>
<evidence type="ECO:0000313" key="2">
    <source>
        <dbReference type="Proteomes" id="UP001159427"/>
    </source>
</evidence>
<dbReference type="Proteomes" id="UP001159427">
    <property type="component" value="Unassembled WGS sequence"/>
</dbReference>
<dbReference type="EMBL" id="CALNXI010000197">
    <property type="protein sequence ID" value="CAH3021855.1"/>
    <property type="molecule type" value="Genomic_DNA"/>
</dbReference>
<accession>A0ABN8M079</accession>
<proteinExistence type="predicted"/>
<protein>
    <submittedName>
        <fullName evidence="1">Uncharacterized protein</fullName>
    </submittedName>
</protein>
<evidence type="ECO:0000313" key="1">
    <source>
        <dbReference type="EMBL" id="CAH3021855.1"/>
    </source>
</evidence>